<comment type="caution">
    <text evidence="1">The sequence shown here is derived from an EMBL/GenBank/DDBJ whole genome shotgun (WGS) entry which is preliminary data.</text>
</comment>
<dbReference type="Proteomes" id="UP000441354">
    <property type="component" value="Unassembled WGS sequence"/>
</dbReference>
<dbReference type="RefSeq" id="WP_151574349.1">
    <property type="nucleotide sequence ID" value="NZ_WBOT01000003.1"/>
</dbReference>
<gene>
    <name evidence="1" type="ORF">F7732_12640</name>
</gene>
<dbReference type="EMBL" id="WBOT01000003">
    <property type="protein sequence ID" value="KAB2332922.1"/>
    <property type="molecule type" value="Genomic_DNA"/>
</dbReference>
<evidence type="ECO:0000313" key="1">
    <source>
        <dbReference type="EMBL" id="KAB2332922.1"/>
    </source>
</evidence>
<dbReference type="AlphaFoldDB" id="A0A7V7RM10"/>
<organism evidence="1 2">
    <name type="scientific">Bacillus mesophilum</name>
    <dbReference type="NCBI Taxonomy" id="1071718"/>
    <lineage>
        <taxon>Bacteria</taxon>
        <taxon>Bacillati</taxon>
        <taxon>Bacillota</taxon>
        <taxon>Bacilli</taxon>
        <taxon>Bacillales</taxon>
        <taxon>Bacillaceae</taxon>
        <taxon>Bacillus</taxon>
    </lineage>
</organism>
<name>A0A7V7RM10_9BACI</name>
<proteinExistence type="predicted"/>
<evidence type="ECO:0000313" key="2">
    <source>
        <dbReference type="Proteomes" id="UP000441354"/>
    </source>
</evidence>
<keyword evidence="2" id="KW-1185">Reference proteome</keyword>
<reference evidence="1 2" key="1">
    <citation type="journal article" date="2014" name="Arch. Microbiol.">
        <title>Bacillus mesophilum sp. nov., strain IITR-54T, a novel 4-chlorobiphenyl dechlorinating bacterium.</title>
        <authorList>
            <person name="Manickam N."/>
            <person name="Singh N.K."/>
            <person name="Bajaj A."/>
            <person name="Kumar R.M."/>
            <person name="Kaur G."/>
            <person name="Kaur N."/>
            <person name="Bala M."/>
            <person name="Kumar A."/>
            <person name="Mayilraj S."/>
        </authorList>
    </citation>
    <scope>NUCLEOTIDE SEQUENCE [LARGE SCALE GENOMIC DNA]</scope>
    <source>
        <strain evidence="1 2">IITR-54</strain>
    </source>
</reference>
<sequence length="85" mass="9794">MFKLTRFVVNEGCALSQSEIERIKAEIAYYVKTIDEGLKEGRDYYFCSYLDGYKNQLAGIRLTCAMIGISVRTEYKEEPETCSEN</sequence>
<protein>
    <submittedName>
        <fullName evidence="1">Uncharacterized protein</fullName>
    </submittedName>
</protein>
<accession>A0A7V7RM10</accession>